<organism evidence="1 2">
    <name type="scientific">Panthera pardus</name>
    <name type="common">Leopard</name>
    <name type="synonym">Felis pardus</name>
    <dbReference type="NCBI Taxonomy" id="9691"/>
    <lineage>
        <taxon>Eukaryota</taxon>
        <taxon>Metazoa</taxon>
        <taxon>Chordata</taxon>
        <taxon>Craniata</taxon>
        <taxon>Vertebrata</taxon>
        <taxon>Euteleostomi</taxon>
        <taxon>Mammalia</taxon>
        <taxon>Eutheria</taxon>
        <taxon>Laurasiatheria</taxon>
        <taxon>Carnivora</taxon>
        <taxon>Feliformia</taxon>
        <taxon>Felidae</taxon>
        <taxon>Pantherinae</taxon>
        <taxon>Panthera</taxon>
    </lineage>
</organism>
<accession>A0A9V1F463</accession>
<dbReference type="Proteomes" id="UP001165780">
    <property type="component" value="Unplaced"/>
</dbReference>
<evidence type="ECO:0000313" key="2">
    <source>
        <dbReference type="RefSeq" id="XP_019295029.1"/>
    </source>
</evidence>
<keyword evidence="1" id="KW-1185">Reference proteome</keyword>
<dbReference type="AlphaFoldDB" id="A0A9V1F463"/>
<sequence length="90" mass="10086">MATAARRDPAESSRTAEILREPTQVVGVEETTRRSISVGVPQVRTPRQVCLPRRPAPRRYEASSRGTFYTWLHQGAHTTRRLYTHGAGGQ</sequence>
<dbReference type="RefSeq" id="XP_019295029.1">
    <property type="nucleotide sequence ID" value="XM_019439484.2"/>
</dbReference>
<proteinExistence type="predicted"/>
<evidence type="ECO:0000313" key="1">
    <source>
        <dbReference type="Proteomes" id="UP001165780"/>
    </source>
</evidence>
<name>A0A9V1F463_PANPR</name>
<dbReference type="GeneID" id="109260986"/>
<reference evidence="2" key="1">
    <citation type="submission" date="2025-08" db="UniProtKB">
        <authorList>
            <consortium name="RefSeq"/>
        </authorList>
    </citation>
    <scope>IDENTIFICATION</scope>
    <source>
        <tissue evidence="2">Whole blood</tissue>
    </source>
</reference>
<protein>
    <submittedName>
        <fullName evidence="2">Uncharacterized protein LOC109260986 isoform X2</fullName>
    </submittedName>
</protein>
<gene>
    <name evidence="2" type="primary">LOC109260986</name>
</gene>